<evidence type="ECO:0000313" key="1">
    <source>
        <dbReference type="EMBL" id="TWL22017.1"/>
    </source>
</evidence>
<name>A0A8B5Y6L1_BACLI</name>
<evidence type="ECO:0000313" key="2">
    <source>
        <dbReference type="Proteomes" id="UP000435910"/>
    </source>
</evidence>
<accession>A0A8B5Y6L1</accession>
<sequence length="67" mass="7759">MKKEHVKTVYSNSSQEAFKHANSAQQLGFGANIEQTRPERLFDEFGQPDEDKAFRVHIFKFIEEAAE</sequence>
<reference evidence="1 2" key="1">
    <citation type="submission" date="2019-06" db="EMBL/GenBank/DDBJ databases">
        <title>Genome sequence analysis of &gt;100 Bacillus licheniformis strains suggests intrinsic resistance to this species.</title>
        <authorList>
            <person name="Wels M."/>
            <person name="Siezen R.J."/>
            <person name="Johansen E."/>
            <person name="Stuer-Lauridsen B."/>
            <person name="Bjerre K."/>
            <person name="Nielsen B.K.K."/>
        </authorList>
    </citation>
    <scope>NUCLEOTIDE SEQUENCE [LARGE SCALE GENOMIC DNA]</scope>
    <source>
        <strain evidence="1 2">BAC-16736</strain>
    </source>
</reference>
<protein>
    <submittedName>
        <fullName evidence="1">Uncharacterized protein</fullName>
    </submittedName>
</protein>
<organism evidence="1 2">
    <name type="scientific">Bacillus licheniformis</name>
    <dbReference type="NCBI Taxonomy" id="1402"/>
    <lineage>
        <taxon>Bacteria</taxon>
        <taxon>Bacillati</taxon>
        <taxon>Bacillota</taxon>
        <taxon>Bacilli</taxon>
        <taxon>Bacillales</taxon>
        <taxon>Bacillaceae</taxon>
        <taxon>Bacillus</taxon>
    </lineage>
</organism>
<dbReference type="RefSeq" id="WP_145689706.1">
    <property type="nucleotide sequence ID" value="NZ_JARAFC010000007.1"/>
</dbReference>
<dbReference type="EMBL" id="NILC01000030">
    <property type="protein sequence ID" value="TWL22017.1"/>
    <property type="molecule type" value="Genomic_DNA"/>
</dbReference>
<comment type="caution">
    <text evidence="1">The sequence shown here is derived from an EMBL/GenBank/DDBJ whole genome shotgun (WGS) entry which is preliminary data.</text>
</comment>
<dbReference type="AlphaFoldDB" id="A0A8B5Y6L1"/>
<dbReference type="Proteomes" id="UP000435910">
    <property type="component" value="Unassembled WGS sequence"/>
</dbReference>
<gene>
    <name evidence="1" type="ORF">CHCC16736_0480</name>
</gene>
<proteinExistence type="predicted"/>